<evidence type="ECO:0000313" key="2">
    <source>
        <dbReference type="Proteomes" id="UP001163603"/>
    </source>
</evidence>
<name>A0ACC0ZLI2_9ROSI</name>
<sequence length="58" mass="6217">MLQRIPSQPSSTHCLVVSSSSLDSPPFSLSSSPPKPSLCRQESFSIQTAQIDLSLLSI</sequence>
<comment type="caution">
    <text evidence="1">The sequence shown here is derived from an EMBL/GenBank/DDBJ whole genome shotgun (WGS) entry which is preliminary data.</text>
</comment>
<dbReference type="EMBL" id="CM047736">
    <property type="protein sequence ID" value="KAJ0053985.1"/>
    <property type="molecule type" value="Genomic_DNA"/>
</dbReference>
<gene>
    <name evidence="1" type="ORF">Pint_01584</name>
</gene>
<proteinExistence type="predicted"/>
<organism evidence="1 2">
    <name type="scientific">Pistacia integerrima</name>
    <dbReference type="NCBI Taxonomy" id="434235"/>
    <lineage>
        <taxon>Eukaryota</taxon>
        <taxon>Viridiplantae</taxon>
        <taxon>Streptophyta</taxon>
        <taxon>Embryophyta</taxon>
        <taxon>Tracheophyta</taxon>
        <taxon>Spermatophyta</taxon>
        <taxon>Magnoliopsida</taxon>
        <taxon>eudicotyledons</taxon>
        <taxon>Gunneridae</taxon>
        <taxon>Pentapetalae</taxon>
        <taxon>rosids</taxon>
        <taxon>malvids</taxon>
        <taxon>Sapindales</taxon>
        <taxon>Anacardiaceae</taxon>
        <taxon>Pistacia</taxon>
    </lineage>
</organism>
<reference evidence="2" key="1">
    <citation type="journal article" date="2023" name="G3 (Bethesda)">
        <title>Genome assembly and association tests identify interacting loci associated with vigor, precocity, and sex in interspecific pistachio rootstocks.</title>
        <authorList>
            <person name="Palmer W."/>
            <person name="Jacygrad E."/>
            <person name="Sagayaradj S."/>
            <person name="Cavanaugh K."/>
            <person name="Han R."/>
            <person name="Bertier L."/>
            <person name="Beede B."/>
            <person name="Kafkas S."/>
            <person name="Golino D."/>
            <person name="Preece J."/>
            <person name="Michelmore R."/>
        </authorList>
    </citation>
    <scope>NUCLEOTIDE SEQUENCE [LARGE SCALE GENOMIC DNA]</scope>
</reference>
<protein>
    <submittedName>
        <fullName evidence="1">Uncharacterized protein</fullName>
    </submittedName>
</protein>
<keyword evidence="2" id="KW-1185">Reference proteome</keyword>
<evidence type="ECO:0000313" key="1">
    <source>
        <dbReference type="EMBL" id="KAJ0053985.1"/>
    </source>
</evidence>
<accession>A0ACC0ZLI2</accession>
<dbReference type="Proteomes" id="UP001163603">
    <property type="component" value="Chromosome 1"/>
</dbReference>